<dbReference type="GO" id="GO:0006450">
    <property type="term" value="P:regulation of translational fidelity"/>
    <property type="evidence" value="ECO:0007669"/>
    <property type="project" value="InterPro"/>
</dbReference>
<dbReference type="GO" id="GO:0005524">
    <property type="term" value="F:ATP binding"/>
    <property type="evidence" value="ECO:0007669"/>
    <property type="project" value="UniProtKB-KW"/>
</dbReference>
<comment type="subunit">
    <text evidence="2">Heterotrimer of A, B and C subunits.</text>
</comment>
<comment type="catalytic activity">
    <reaction evidence="2">
        <text>L-aspartyl-tRNA(Asn) + L-glutamine + ATP + H2O = L-asparaginyl-tRNA(Asn) + L-glutamate + ADP + phosphate + 2 H(+)</text>
        <dbReference type="Rhea" id="RHEA:14513"/>
        <dbReference type="Rhea" id="RHEA-COMP:9674"/>
        <dbReference type="Rhea" id="RHEA-COMP:9677"/>
        <dbReference type="ChEBI" id="CHEBI:15377"/>
        <dbReference type="ChEBI" id="CHEBI:15378"/>
        <dbReference type="ChEBI" id="CHEBI:29985"/>
        <dbReference type="ChEBI" id="CHEBI:30616"/>
        <dbReference type="ChEBI" id="CHEBI:43474"/>
        <dbReference type="ChEBI" id="CHEBI:58359"/>
        <dbReference type="ChEBI" id="CHEBI:78515"/>
        <dbReference type="ChEBI" id="CHEBI:78516"/>
        <dbReference type="ChEBI" id="CHEBI:456216"/>
    </reaction>
</comment>
<accession>A0A8J6N4V9</accession>
<dbReference type="GO" id="GO:0006412">
    <property type="term" value="P:translation"/>
    <property type="evidence" value="ECO:0007669"/>
    <property type="project" value="UniProtKB-UniRule"/>
</dbReference>
<dbReference type="NCBIfam" id="TIGR00135">
    <property type="entry name" value="gatC"/>
    <property type="match status" value="1"/>
</dbReference>
<protein>
    <recommendedName>
        <fullName evidence="2">Aspartyl/glutamyl-tRNA(Asn/Gln) amidotransferase subunit C</fullName>
        <shortName evidence="2">Asp/Glu-ADT subunit C</shortName>
        <ecNumber evidence="2">6.3.5.-</ecNumber>
    </recommendedName>
</protein>
<dbReference type="InterPro" id="IPR036113">
    <property type="entry name" value="Asp/Glu-ADT_sf_sub_c"/>
</dbReference>
<gene>
    <name evidence="2 3" type="primary">gatC</name>
    <name evidence="3" type="ORF">H8E80_01660</name>
</gene>
<organism evidence="3 4">
    <name type="scientific">Candidatus Desulfaltia bathyphila</name>
    <dbReference type="NCBI Taxonomy" id="2841697"/>
    <lineage>
        <taxon>Bacteria</taxon>
        <taxon>Pseudomonadati</taxon>
        <taxon>Thermodesulfobacteriota</taxon>
        <taxon>Desulfobacteria</taxon>
        <taxon>Desulfobacterales</taxon>
        <taxon>Desulfobacterales incertae sedis</taxon>
        <taxon>Candidatus Desulfaltia</taxon>
    </lineage>
</organism>
<evidence type="ECO:0000313" key="4">
    <source>
        <dbReference type="Proteomes" id="UP000603545"/>
    </source>
</evidence>
<dbReference type="Proteomes" id="UP000603545">
    <property type="component" value="Unassembled WGS sequence"/>
</dbReference>
<keyword evidence="2" id="KW-0648">Protein biosynthesis</keyword>
<evidence type="ECO:0000313" key="3">
    <source>
        <dbReference type="EMBL" id="MBC8198741.1"/>
    </source>
</evidence>
<dbReference type="PANTHER" id="PTHR15004">
    <property type="entry name" value="GLUTAMYL-TRNA(GLN) AMIDOTRANSFERASE SUBUNIT C, MITOCHONDRIAL"/>
    <property type="match status" value="1"/>
</dbReference>
<dbReference type="InterPro" id="IPR003837">
    <property type="entry name" value="GatC"/>
</dbReference>
<dbReference type="Pfam" id="PF02686">
    <property type="entry name" value="GatC"/>
    <property type="match status" value="1"/>
</dbReference>
<sequence length="96" mass="10635">MKITKDEVVYTADLARLDLDENSINRFADQIGDILEYVDTLNSVDTEGITPTSHAIFLSNAFREDEVKESMSADKALANAPEKEDGNFIVPKVINS</sequence>
<dbReference type="SUPFAM" id="SSF141000">
    <property type="entry name" value="Glu-tRNAGln amidotransferase C subunit"/>
    <property type="match status" value="1"/>
</dbReference>
<dbReference type="Gene3D" id="1.10.20.60">
    <property type="entry name" value="Glu-tRNAGln amidotransferase C subunit, N-terminal domain"/>
    <property type="match status" value="1"/>
</dbReference>
<evidence type="ECO:0000256" key="1">
    <source>
        <dbReference type="ARBA" id="ARBA00022840"/>
    </source>
</evidence>
<proteinExistence type="inferred from homology"/>
<dbReference type="HAMAP" id="MF_00122">
    <property type="entry name" value="GatC"/>
    <property type="match status" value="1"/>
</dbReference>
<dbReference type="GO" id="GO:0070681">
    <property type="term" value="P:glutaminyl-tRNAGln biosynthesis via transamidation"/>
    <property type="evidence" value="ECO:0007669"/>
    <property type="project" value="TreeGrafter"/>
</dbReference>
<comment type="function">
    <text evidence="2">Allows the formation of correctly charged Asn-tRNA(Asn) or Gln-tRNA(Gln) through the transamidation of misacylated Asp-tRNA(Asn) or Glu-tRNA(Gln) in organisms which lack either or both of asparaginyl-tRNA or glutaminyl-tRNA synthetases. The reaction takes place in the presence of glutamine and ATP through an activated phospho-Asp-tRNA(Asn) or phospho-Glu-tRNA(Gln).</text>
</comment>
<comment type="catalytic activity">
    <reaction evidence="2">
        <text>L-glutamyl-tRNA(Gln) + L-glutamine + ATP + H2O = L-glutaminyl-tRNA(Gln) + L-glutamate + ADP + phosphate + H(+)</text>
        <dbReference type="Rhea" id="RHEA:17521"/>
        <dbReference type="Rhea" id="RHEA-COMP:9681"/>
        <dbReference type="Rhea" id="RHEA-COMP:9684"/>
        <dbReference type="ChEBI" id="CHEBI:15377"/>
        <dbReference type="ChEBI" id="CHEBI:15378"/>
        <dbReference type="ChEBI" id="CHEBI:29985"/>
        <dbReference type="ChEBI" id="CHEBI:30616"/>
        <dbReference type="ChEBI" id="CHEBI:43474"/>
        <dbReference type="ChEBI" id="CHEBI:58359"/>
        <dbReference type="ChEBI" id="CHEBI:78520"/>
        <dbReference type="ChEBI" id="CHEBI:78521"/>
        <dbReference type="ChEBI" id="CHEBI:456216"/>
    </reaction>
</comment>
<dbReference type="EMBL" id="JACNLL010000023">
    <property type="protein sequence ID" value="MBC8198741.1"/>
    <property type="molecule type" value="Genomic_DNA"/>
</dbReference>
<dbReference type="AlphaFoldDB" id="A0A8J6N4V9"/>
<comment type="caution">
    <text evidence="3">The sequence shown here is derived from an EMBL/GenBank/DDBJ whole genome shotgun (WGS) entry which is preliminary data.</text>
</comment>
<keyword evidence="1 2" id="KW-0067">ATP-binding</keyword>
<reference evidence="3 4" key="1">
    <citation type="submission" date="2020-08" db="EMBL/GenBank/DDBJ databases">
        <title>Bridging the membrane lipid divide: bacteria of the FCB group superphylum have the potential to synthesize archaeal ether lipids.</title>
        <authorList>
            <person name="Villanueva L."/>
            <person name="Von Meijenfeldt F.A.B."/>
            <person name="Westbye A.B."/>
            <person name="Yadav S."/>
            <person name="Hopmans E.C."/>
            <person name="Dutilh B.E."/>
            <person name="Sinninghe Damste J.S."/>
        </authorList>
    </citation>
    <scope>NUCLEOTIDE SEQUENCE [LARGE SCALE GENOMIC DNA]</scope>
    <source>
        <strain evidence="3">NIOZ-UU82</strain>
    </source>
</reference>
<dbReference type="EC" id="6.3.5.-" evidence="2"/>
<dbReference type="GO" id="GO:0050567">
    <property type="term" value="F:glutaminyl-tRNA synthase (glutamine-hydrolyzing) activity"/>
    <property type="evidence" value="ECO:0007669"/>
    <property type="project" value="UniProtKB-UniRule"/>
</dbReference>
<name>A0A8J6N4V9_9BACT</name>
<comment type="similarity">
    <text evidence="2">Belongs to the GatC family.</text>
</comment>
<keyword evidence="2" id="KW-0547">Nucleotide-binding</keyword>
<dbReference type="PANTHER" id="PTHR15004:SF0">
    <property type="entry name" value="GLUTAMYL-TRNA(GLN) AMIDOTRANSFERASE SUBUNIT C, MITOCHONDRIAL"/>
    <property type="match status" value="1"/>
</dbReference>
<evidence type="ECO:0000256" key="2">
    <source>
        <dbReference type="HAMAP-Rule" id="MF_00122"/>
    </source>
</evidence>
<keyword evidence="2" id="KW-0436">Ligase</keyword>